<dbReference type="Proteomes" id="UP001597458">
    <property type="component" value="Unassembled WGS sequence"/>
</dbReference>
<reference evidence="2" key="1">
    <citation type="journal article" date="2019" name="Int. J. Syst. Evol. Microbiol.">
        <title>The Global Catalogue of Microorganisms (GCM) 10K type strain sequencing project: providing services to taxonomists for standard genome sequencing and annotation.</title>
        <authorList>
            <consortium name="The Broad Institute Genomics Platform"/>
            <consortium name="The Broad Institute Genome Sequencing Center for Infectious Disease"/>
            <person name="Wu L."/>
            <person name="Ma J."/>
        </authorList>
    </citation>
    <scope>NUCLEOTIDE SEQUENCE [LARGE SCALE GENOMIC DNA]</scope>
    <source>
        <strain evidence="2">TISTR 2241</strain>
    </source>
</reference>
<gene>
    <name evidence="1" type="ORF">ACFSTF_02375</name>
</gene>
<evidence type="ECO:0000313" key="1">
    <source>
        <dbReference type="EMBL" id="MFD2616157.1"/>
    </source>
</evidence>
<comment type="caution">
    <text evidence="1">The sequence shown here is derived from an EMBL/GenBank/DDBJ whole genome shotgun (WGS) entry which is preliminary data.</text>
</comment>
<keyword evidence="2" id="KW-1185">Reference proteome</keyword>
<dbReference type="EMBL" id="JBHUMR010000007">
    <property type="protein sequence ID" value="MFD2616157.1"/>
    <property type="molecule type" value="Genomic_DNA"/>
</dbReference>
<name>A0ABW5PLA1_9BACI</name>
<evidence type="ECO:0000313" key="2">
    <source>
        <dbReference type="Proteomes" id="UP001597458"/>
    </source>
</evidence>
<sequence length="267" mass="30756">MRKDNSWSIELNLNAGKVLNLRPHLRLFNGDEEYDENNIYFSSPHVDVIPVDNPVRAYYRMMSLLKLFSGINILFGGNRIVHKGTLYYFNGTTYQKFYGPQEDLDMFFQELNMPFDEKLTEQLNSEDANYRGVSGIIKAMIRYPLIRENLLLLTLGREQIIYILINAYKIIENIKTDLNLSTNNSKLKLGKGTPNITDELLNDLNNAYKYSRYINAKDASGLLCRHGATKITAPDEKPKIADIEQAVISALKSWINYKCNYFYGPII</sequence>
<evidence type="ECO:0008006" key="3">
    <source>
        <dbReference type="Google" id="ProtNLM"/>
    </source>
</evidence>
<organism evidence="1 2">
    <name type="scientific">Terrilactibacillus laevilacticus</name>
    <dbReference type="NCBI Taxonomy" id="1380157"/>
    <lineage>
        <taxon>Bacteria</taxon>
        <taxon>Bacillati</taxon>
        <taxon>Bacillota</taxon>
        <taxon>Bacilli</taxon>
        <taxon>Bacillales</taxon>
        <taxon>Bacillaceae</taxon>
        <taxon>Terrilactibacillus</taxon>
    </lineage>
</organism>
<accession>A0ABW5PLA1</accession>
<dbReference type="RefSeq" id="WP_141189603.1">
    <property type="nucleotide sequence ID" value="NZ_JBHUMR010000007.1"/>
</dbReference>
<proteinExistence type="predicted"/>
<protein>
    <recommendedName>
        <fullName evidence="3">HEPN domain-containing protein</fullName>
    </recommendedName>
</protein>